<sequence>MECKSREKIFVNYFVKIFFKRAFCVLLPIKIKMQYKLQSSFFIQIGTSNNKMKCTQNENRSDTSVDWCHPKTTSEKITVSLTVNKPGKKKDKFVYPLFCVNINFLFKKQNHTMIRTSKNVLFFSHLTICFNYFNIIPFERIDKSKEMYILCMKCYLTLFLMNKHEMECKSLFLLKGRNISYFCGFISIQYKKFVKAYSRKLQKYFERLLSVFLNKERCQTKEVQQKIKQRVSQVQYSPQLMDIAKMTKRQQTTTEIKYEMDALNLKYQKIGETLQLSSSS</sequence>
<dbReference type="AlphaFoldDB" id="X6MCV0"/>
<gene>
    <name evidence="1" type="ORF">RFI_25898</name>
</gene>
<accession>X6MCV0</accession>
<keyword evidence="2" id="KW-1185">Reference proteome</keyword>
<proteinExistence type="predicted"/>
<evidence type="ECO:0000313" key="1">
    <source>
        <dbReference type="EMBL" id="ETO11476.1"/>
    </source>
</evidence>
<dbReference type="Proteomes" id="UP000023152">
    <property type="component" value="Unassembled WGS sequence"/>
</dbReference>
<reference evidence="1 2" key="1">
    <citation type="journal article" date="2013" name="Curr. Biol.">
        <title>The Genome of the Foraminiferan Reticulomyxa filosa.</title>
        <authorList>
            <person name="Glockner G."/>
            <person name="Hulsmann N."/>
            <person name="Schleicher M."/>
            <person name="Noegel A.A."/>
            <person name="Eichinger L."/>
            <person name="Gallinger C."/>
            <person name="Pawlowski J."/>
            <person name="Sierra R."/>
            <person name="Euteneuer U."/>
            <person name="Pillet L."/>
            <person name="Moustafa A."/>
            <person name="Platzer M."/>
            <person name="Groth M."/>
            <person name="Szafranski K."/>
            <person name="Schliwa M."/>
        </authorList>
    </citation>
    <scope>NUCLEOTIDE SEQUENCE [LARGE SCALE GENOMIC DNA]</scope>
</reference>
<dbReference type="EMBL" id="ASPP01022432">
    <property type="protein sequence ID" value="ETO11476.1"/>
    <property type="molecule type" value="Genomic_DNA"/>
</dbReference>
<comment type="caution">
    <text evidence="1">The sequence shown here is derived from an EMBL/GenBank/DDBJ whole genome shotgun (WGS) entry which is preliminary data.</text>
</comment>
<evidence type="ECO:0000313" key="2">
    <source>
        <dbReference type="Proteomes" id="UP000023152"/>
    </source>
</evidence>
<organism evidence="1 2">
    <name type="scientific">Reticulomyxa filosa</name>
    <dbReference type="NCBI Taxonomy" id="46433"/>
    <lineage>
        <taxon>Eukaryota</taxon>
        <taxon>Sar</taxon>
        <taxon>Rhizaria</taxon>
        <taxon>Retaria</taxon>
        <taxon>Foraminifera</taxon>
        <taxon>Monothalamids</taxon>
        <taxon>Reticulomyxidae</taxon>
        <taxon>Reticulomyxa</taxon>
    </lineage>
</organism>
<protein>
    <submittedName>
        <fullName evidence="1">Uncharacterized protein</fullName>
    </submittedName>
</protein>
<name>X6MCV0_RETFI</name>